<sequence>MRDVCLYHSGIDKNKILRAVSLVVPKNKAIREFGLIFVSPKKMAEFNLKYRRLNKPTNVLSFETGDVVVCPAVAAEEAKRYGFTQKNWMTRLIVHAILHLAGYNHQTFKDETAMKYLEDKVCGKLGFSLSGNSKSQIPNYKQILNPNF</sequence>
<keyword evidence="7" id="KW-0690">Ribosome biogenesis</keyword>
<evidence type="ECO:0000256" key="5">
    <source>
        <dbReference type="ARBA" id="ARBA00022801"/>
    </source>
</evidence>
<dbReference type="GO" id="GO:0008270">
    <property type="term" value="F:zinc ion binding"/>
    <property type="evidence" value="ECO:0007669"/>
    <property type="project" value="UniProtKB-UniRule"/>
</dbReference>
<comment type="cofactor">
    <cofactor evidence="7">
        <name>Zn(2+)</name>
        <dbReference type="ChEBI" id="CHEBI:29105"/>
    </cofactor>
    <text evidence="7">Binds 1 zinc ion.</text>
</comment>
<dbReference type="GO" id="GO:0004222">
    <property type="term" value="F:metalloendopeptidase activity"/>
    <property type="evidence" value="ECO:0007669"/>
    <property type="project" value="InterPro"/>
</dbReference>
<dbReference type="Proteomes" id="UP000709672">
    <property type="component" value="Unassembled WGS sequence"/>
</dbReference>
<dbReference type="InterPro" id="IPR020549">
    <property type="entry name" value="YbeY_CS"/>
</dbReference>
<comment type="caution">
    <text evidence="9">The sequence shown here is derived from an EMBL/GenBank/DDBJ whole genome shotgun (WGS) entry which is preliminary data.</text>
</comment>
<dbReference type="EC" id="3.1.-.-" evidence="7"/>
<comment type="similarity">
    <text evidence="1 7">Belongs to the endoribonuclease YbeY family.</text>
</comment>
<evidence type="ECO:0000313" key="9">
    <source>
        <dbReference type="EMBL" id="MBI2465947.1"/>
    </source>
</evidence>
<dbReference type="NCBIfam" id="TIGR00043">
    <property type="entry name" value="rRNA maturation RNase YbeY"/>
    <property type="match status" value="1"/>
</dbReference>
<evidence type="ECO:0000313" key="10">
    <source>
        <dbReference type="Proteomes" id="UP000709672"/>
    </source>
</evidence>
<dbReference type="HAMAP" id="MF_00009">
    <property type="entry name" value="Endoribonucl_YbeY"/>
    <property type="match status" value="1"/>
</dbReference>
<dbReference type="GO" id="GO:0006364">
    <property type="term" value="P:rRNA processing"/>
    <property type="evidence" value="ECO:0007669"/>
    <property type="project" value="UniProtKB-UniRule"/>
</dbReference>
<comment type="function">
    <text evidence="7">Single strand-specific metallo-endoribonuclease involved in late-stage 70S ribosome quality control and in maturation of the 3' terminus of the 16S rRNA.</text>
</comment>
<organism evidence="9 10">
    <name type="scientific">Candidatus Sungiibacteriota bacterium</name>
    <dbReference type="NCBI Taxonomy" id="2750080"/>
    <lineage>
        <taxon>Bacteria</taxon>
        <taxon>Candidatus Sungiibacteriota</taxon>
    </lineage>
</organism>
<dbReference type="EMBL" id="JACPHQ010000021">
    <property type="protein sequence ID" value="MBI2465947.1"/>
    <property type="molecule type" value="Genomic_DNA"/>
</dbReference>
<feature type="binding site" evidence="7">
    <location>
        <position position="105"/>
    </location>
    <ligand>
        <name>Zn(2+)</name>
        <dbReference type="ChEBI" id="CHEBI:29105"/>
        <note>catalytic</note>
    </ligand>
</feature>
<reference evidence="9" key="1">
    <citation type="submission" date="2020-07" db="EMBL/GenBank/DDBJ databases">
        <title>Huge and variable diversity of episymbiotic CPR bacteria and DPANN archaea in groundwater ecosystems.</title>
        <authorList>
            <person name="He C.Y."/>
            <person name="Keren R."/>
            <person name="Whittaker M."/>
            <person name="Farag I.F."/>
            <person name="Doudna J."/>
            <person name="Cate J.H.D."/>
            <person name="Banfield J.F."/>
        </authorList>
    </citation>
    <scope>NUCLEOTIDE SEQUENCE</scope>
    <source>
        <strain evidence="8">NC_groundwater_191_Ag_S-0.1um_45_8</strain>
        <strain evidence="9">NC_groundwater_418_Ag_B-0.1um_45_10</strain>
    </source>
</reference>
<dbReference type="InterPro" id="IPR002036">
    <property type="entry name" value="YbeY"/>
</dbReference>
<feature type="binding site" evidence="7">
    <location>
        <position position="95"/>
    </location>
    <ligand>
        <name>Zn(2+)</name>
        <dbReference type="ChEBI" id="CHEBI:29105"/>
        <note>catalytic</note>
    </ligand>
</feature>
<evidence type="ECO:0000256" key="2">
    <source>
        <dbReference type="ARBA" id="ARBA00022722"/>
    </source>
</evidence>
<keyword evidence="5 7" id="KW-0378">Hydrolase</keyword>
<dbReference type="SUPFAM" id="SSF55486">
    <property type="entry name" value="Metalloproteases ('zincins'), catalytic domain"/>
    <property type="match status" value="1"/>
</dbReference>
<keyword evidence="4 7" id="KW-0255">Endonuclease</keyword>
<dbReference type="GO" id="GO:0004521">
    <property type="term" value="F:RNA endonuclease activity"/>
    <property type="evidence" value="ECO:0007669"/>
    <property type="project" value="UniProtKB-UniRule"/>
</dbReference>
<gene>
    <name evidence="7 9" type="primary">ybeY</name>
    <name evidence="8" type="ORF">HYT38_00240</name>
    <name evidence="9" type="ORF">HYV66_01810</name>
</gene>
<evidence type="ECO:0000256" key="6">
    <source>
        <dbReference type="ARBA" id="ARBA00022833"/>
    </source>
</evidence>
<evidence type="ECO:0000313" key="8">
    <source>
        <dbReference type="EMBL" id="MBI2052094.1"/>
    </source>
</evidence>
<keyword evidence="3 7" id="KW-0479">Metal-binding</keyword>
<accession>A0A932DSD3</accession>
<dbReference type="AlphaFoldDB" id="A0A932DSD3"/>
<dbReference type="Proteomes" id="UP000786662">
    <property type="component" value="Unassembled WGS sequence"/>
</dbReference>
<keyword evidence="2 7" id="KW-0540">Nuclease</keyword>
<evidence type="ECO:0000256" key="1">
    <source>
        <dbReference type="ARBA" id="ARBA00010875"/>
    </source>
</evidence>
<evidence type="ECO:0000256" key="7">
    <source>
        <dbReference type="HAMAP-Rule" id="MF_00009"/>
    </source>
</evidence>
<comment type="subcellular location">
    <subcellularLocation>
        <location evidence="7">Cytoplasm</location>
    </subcellularLocation>
</comment>
<dbReference type="PANTHER" id="PTHR46986:SF1">
    <property type="entry name" value="ENDORIBONUCLEASE YBEY, CHLOROPLASTIC"/>
    <property type="match status" value="1"/>
</dbReference>
<name>A0A932DSD3_9BACT</name>
<dbReference type="InterPro" id="IPR023091">
    <property type="entry name" value="MetalPrtase_cat_dom_sf_prd"/>
</dbReference>
<keyword evidence="7" id="KW-0698">rRNA processing</keyword>
<dbReference type="GO" id="GO:0005737">
    <property type="term" value="C:cytoplasm"/>
    <property type="evidence" value="ECO:0007669"/>
    <property type="project" value="UniProtKB-SubCell"/>
</dbReference>
<feature type="binding site" evidence="7">
    <location>
        <position position="99"/>
    </location>
    <ligand>
        <name>Zn(2+)</name>
        <dbReference type="ChEBI" id="CHEBI:29105"/>
        <note>catalytic</note>
    </ligand>
</feature>
<evidence type="ECO:0000256" key="4">
    <source>
        <dbReference type="ARBA" id="ARBA00022759"/>
    </source>
</evidence>
<protein>
    <recommendedName>
        <fullName evidence="7">Endoribonuclease YbeY</fullName>
        <ecNumber evidence="7">3.1.-.-</ecNumber>
    </recommendedName>
</protein>
<keyword evidence="7" id="KW-0963">Cytoplasm</keyword>
<dbReference type="PROSITE" id="PS01306">
    <property type="entry name" value="UPF0054"/>
    <property type="match status" value="1"/>
</dbReference>
<dbReference type="Gene3D" id="3.40.390.30">
    <property type="entry name" value="Metalloproteases ('zincins'), catalytic domain"/>
    <property type="match status" value="1"/>
</dbReference>
<dbReference type="EMBL" id="JACOYY010000008">
    <property type="protein sequence ID" value="MBI2052094.1"/>
    <property type="molecule type" value="Genomic_DNA"/>
</dbReference>
<evidence type="ECO:0000256" key="3">
    <source>
        <dbReference type="ARBA" id="ARBA00022723"/>
    </source>
</evidence>
<dbReference type="PANTHER" id="PTHR46986">
    <property type="entry name" value="ENDORIBONUCLEASE YBEY, CHLOROPLASTIC"/>
    <property type="match status" value="1"/>
</dbReference>
<keyword evidence="6 7" id="KW-0862">Zinc</keyword>
<dbReference type="Pfam" id="PF02130">
    <property type="entry name" value="YbeY"/>
    <property type="match status" value="1"/>
</dbReference>
<proteinExistence type="inferred from homology"/>